<evidence type="ECO:0000313" key="4">
    <source>
        <dbReference type="EMBL" id="TGG36852.1"/>
    </source>
</evidence>
<evidence type="ECO:0000313" key="5">
    <source>
        <dbReference type="Proteomes" id="UP000297635"/>
    </source>
</evidence>
<dbReference type="RefSeq" id="WP_135472561.1">
    <property type="nucleotide sequence ID" value="NZ_SJSA01000002.1"/>
</dbReference>
<dbReference type="CDD" id="cd00093">
    <property type="entry name" value="HTH_XRE"/>
    <property type="match status" value="1"/>
</dbReference>
<dbReference type="PROSITE" id="PS50943">
    <property type="entry name" value="HTH_CROC1"/>
    <property type="match status" value="1"/>
</dbReference>
<protein>
    <submittedName>
        <fullName evidence="4">Helix-turn-helix domain-containing protein</fullName>
    </submittedName>
</protein>
<keyword evidence="5" id="KW-1185">Reference proteome</keyword>
<dbReference type="Pfam" id="PF13560">
    <property type="entry name" value="HTH_31"/>
    <property type="match status" value="1"/>
</dbReference>
<dbReference type="InterPro" id="IPR001387">
    <property type="entry name" value="Cro/C1-type_HTH"/>
</dbReference>
<organism evidence="4 5">
    <name type="scientific">Duncaniella freteri</name>
    <dbReference type="NCBI Taxonomy" id="2530391"/>
    <lineage>
        <taxon>Bacteria</taxon>
        <taxon>Pseudomonadati</taxon>
        <taxon>Bacteroidota</taxon>
        <taxon>Bacteroidia</taxon>
        <taxon>Bacteroidales</taxon>
        <taxon>Muribaculaceae</taxon>
        <taxon>Duncaniella</taxon>
    </lineage>
</organism>
<gene>
    <name evidence="4" type="ORF">EZ315_13565</name>
    <name evidence="3" type="ORF">EZ315_15355</name>
</gene>
<dbReference type="EMBL" id="SJSA01000003">
    <property type="protein sequence ID" value="TGG35063.1"/>
    <property type="molecule type" value="Genomic_DNA"/>
</dbReference>
<dbReference type="EMBL" id="SJSA01000002">
    <property type="protein sequence ID" value="TGG36852.1"/>
    <property type="molecule type" value="Genomic_DNA"/>
</dbReference>
<evidence type="ECO:0000256" key="1">
    <source>
        <dbReference type="SAM" id="MobiDB-lite"/>
    </source>
</evidence>
<dbReference type="GeneID" id="82151160"/>
<sequence>MEENIYMLPDSEIRRRLGQKIRHLRLRQNFTQTSLAEQAQVSLTTLKRIEKGDISYFDSLMRVLRILGELDVFSSLIKEDEMSPNEYFEFVEASKKKQRKRASGNNKTNTQPNTEESEW</sequence>
<evidence type="ECO:0000259" key="2">
    <source>
        <dbReference type="PROSITE" id="PS50943"/>
    </source>
</evidence>
<feature type="compositionally biased region" description="Polar residues" evidence="1">
    <location>
        <begin position="103"/>
        <end position="119"/>
    </location>
</feature>
<dbReference type="SUPFAM" id="SSF47413">
    <property type="entry name" value="lambda repressor-like DNA-binding domains"/>
    <property type="match status" value="1"/>
</dbReference>
<evidence type="ECO:0000313" key="3">
    <source>
        <dbReference type="EMBL" id="TGG35063.1"/>
    </source>
</evidence>
<dbReference type="Proteomes" id="UP000297635">
    <property type="component" value="Unassembled WGS sequence"/>
</dbReference>
<dbReference type="GO" id="GO:0003677">
    <property type="term" value="F:DNA binding"/>
    <property type="evidence" value="ECO:0007669"/>
    <property type="project" value="InterPro"/>
</dbReference>
<geneLocation type="plasmid" evidence="3">
    <name>pTAA-3-1</name>
</geneLocation>
<dbReference type="AlphaFoldDB" id="A0A4Z0V155"/>
<reference evidence="4 5" key="1">
    <citation type="submission" date="2019-02" db="EMBL/GenBank/DDBJ databases">
        <title>Isolation and identification of novel species under the genus Muribaculum.</title>
        <authorList>
            <person name="Miyake S."/>
            <person name="Ding Y."/>
            <person name="Low A."/>
            <person name="Soh M."/>
            <person name="Seedorf H."/>
        </authorList>
    </citation>
    <scope>NUCLEOTIDE SEQUENCE [LARGE SCALE GENOMIC DNA]</scope>
    <source>
        <strain evidence="4 5">TLL-A3</strain>
        <plasmid evidence="3">pTAA-3-1</plasmid>
    </source>
</reference>
<feature type="domain" description="HTH cro/C1-type" evidence="2">
    <location>
        <begin position="21"/>
        <end position="73"/>
    </location>
</feature>
<dbReference type="Gene3D" id="1.10.260.40">
    <property type="entry name" value="lambda repressor-like DNA-binding domains"/>
    <property type="match status" value="1"/>
</dbReference>
<name>A0A4Z0V155_9BACT</name>
<comment type="caution">
    <text evidence="4">The sequence shown here is derived from an EMBL/GenBank/DDBJ whole genome shotgun (WGS) entry which is preliminary data.</text>
</comment>
<dbReference type="InterPro" id="IPR010982">
    <property type="entry name" value="Lambda_DNA-bd_dom_sf"/>
</dbReference>
<keyword evidence="3" id="KW-0614">Plasmid</keyword>
<dbReference type="SMART" id="SM00530">
    <property type="entry name" value="HTH_XRE"/>
    <property type="match status" value="1"/>
</dbReference>
<feature type="region of interest" description="Disordered" evidence="1">
    <location>
        <begin position="94"/>
        <end position="119"/>
    </location>
</feature>
<accession>A0A4Z0V155</accession>
<proteinExistence type="predicted"/>